<protein>
    <submittedName>
        <fullName evidence="2">Transcription factor LBX1</fullName>
    </submittedName>
</protein>
<keyword evidence="1" id="KW-0812">Transmembrane</keyword>
<reference evidence="2 3" key="1">
    <citation type="submission" date="2015-12" db="EMBL/GenBank/DDBJ databases">
        <title>The genome of Folsomia candida.</title>
        <authorList>
            <person name="Faddeeva A."/>
            <person name="Derks M.F."/>
            <person name="Anvar Y."/>
            <person name="Smit S."/>
            <person name="Van Straalen N."/>
            <person name="Roelofs D."/>
        </authorList>
    </citation>
    <scope>NUCLEOTIDE SEQUENCE [LARGE SCALE GENOMIC DNA]</scope>
    <source>
        <strain evidence="2 3">VU population</strain>
        <tissue evidence="2">Whole body</tissue>
    </source>
</reference>
<gene>
    <name evidence="2" type="ORF">Fcan01_19108</name>
</gene>
<accession>A0A226DM84</accession>
<proteinExistence type="predicted"/>
<comment type="caution">
    <text evidence="2">The sequence shown here is derived from an EMBL/GenBank/DDBJ whole genome shotgun (WGS) entry which is preliminary data.</text>
</comment>
<name>A0A226DM84_FOLCA</name>
<dbReference type="EMBL" id="LNIX01000016">
    <property type="protein sequence ID" value="OXA46118.1"/>
    <property type="molecule type" value="Genomic_DNA"/>
</dbReference>
<keyword evidence="1" id="KW-0472">Membrane</keyword>
<evidence type="ECO:0000313" key="2">
    <source>
        <dbReference type="EMBL" id="OXA46118.1"/>
    </source>
</evidence>
<sequence>MGPDKAIEDEGINAMNYYYGFLVSSFLLHQLTSFTICFEEHMFCGHVQAILLEMNAGLVLLIYTCRVIVHWVTKKSKVFVMKVFVSKRRRRRRDVSNSAGRSYELGKRFNHQKYPEVVDATDIVQYLGISSTQKTFI</sequence>
<keyword evidence="3" id="KW-1185">Reference proteome</keyword>
<organism evidence="2 3">
    <name type="scientific">Folsomia candida</name>
    <name type="common">Springtail</name>
    <dbReference type="NCBI Taxonomy" id="158441"/>
    <lineage>
        <taxon>Eukaryota</taxon>
        <taxon>Metazoa</taxon>
        <taxon>Ecdysozoa</taxon>
        <taxon>Arthropoda</taxon>
        <taxon>Hexapoda</taxon>
        <taxon>Collembola</taxon>
        <taxon>Entomobryomorpha</taxon>
        <taxon>Isotomoidea</taxon>
        <taxon>Isotomidae</taxon>
        <taxon>Proisotominae</taxon>
        <taxon>Folsomia</taxon>
    </lineage>
</organism>
<evidence type="ECO:0000256" key="1">
    <source>
        <dbReference type="SAM" id="Phobius"/>
    </source>
</evidence>
<feature type="transmembrane region" description="Helical" evidence="1">
    <location>
        <begin position="17"/>
        <end position="38"/>
    </location>
</feature>
<keyword evidence="1" id="KW-1133">Transmembrane helix</keyword>
<dbReference type="AlphaFoldDB" id="A0A226DM84"/>
<dbReference type="Proteomes" id="UP000198287">
    <property type="component" value="Unassembled WGS sequence"/>
</dbReference>
<feature type="transmembrane region" description="Helical" evidence="1">
    <location>
        <begin position="50"/>
        <end position="72"/>
    </location>
</feature>
<evidence type="ECO:0000313" key="3">
    <source>
        <dbReference type="Proteomes" id="UP000198287"/>
    </source>
</evidence>